<dbReference type="Gene3D" id="2.160.20.10">
    <property type="entry name" value="Single-stranded right-handed beta-helix, Pectin lyase-like"/>
    <property type="match status" value="1"/>
</dbReference>
<dbReference type="Proteomes" id="UP000236893">
    <property type="component" value="Unassembled WGS sequence"/>
</dbReference>
<dbReference type="AlphaFoldDB" id="A0A2S5A0S3"/>
<evidence type="ECO:0000313" key="2">
    <source>
        <dbReference type="Proteomes" id="UP000236893"/>
    </source>
</evidence>
<dbReference type="EMBL" id="PQVF01000008">
    <property type="protein sequence ID" value="POY36134.1"/>
    <property type="molecule type" value="Genomic_DNA"/>
</dbReference>
<accession>A0A2S5A0S3</accession>
<dbReference type="InterPro" id="IPR012334">
    <property type="entry name" value="Pectin_lyas_fold"/>
</dbReference>
<protein>
    <submittedName>
        <fullName evidence="1">Uncharacterized protein</fullName>
    </submittedName>
</protein>
<dbReference type="RefSeq" id="WP_103789598.1">
    <property type="nucleotide sequence ID" value="NZ_PQVF01000008.1"/>
</dbReference>
<keyword evidence="2" id="KW-1185">Reference proteome</keyword>
<evidence type="ECO:0000313" key="1">
    <source>
        <dbReference type="EMBL" id="POY36134.1"/>
    </source>
</evidence>
<dbReference type="SUPFAM" id="SSF51126">
    <property type="entry name" value="Pectin lyase-like"/>
    <property type="match status" value="1"/>
</dbReference>
<organism evidence="1 2">
    <name type="scientific">Solitalea longa</name>
    <dbReference type="NCBI Taxonomy" id="2079460"/>
    <lineage>
        <taxon>Bacteria</taxon>
        <taxon>Pseudomonadati</taxon>
        <taxon>Bacteroidota</taxon>
        <taxon>Sphingobacteriia</taxon>
        <taxon>Sphingobacteriales</taxon>
        <taxon>Sphingobacteriaceae</taxon>
        <taxon>Solitalea</taxon>
    </lineage>
</organism>
<comment type="caution">
    <text evidence="1">The sequence shown here is derived from an EMBL/GenBank/DDBJ whole genome shotgun (WGS) entry which is preliminary data.</text>
</comment>
<dbReference type="InterPro" id="IPR011050">
    <property type="entry name" value="Pectin_lyase_fold/virulence"/>
</dbReference>
<proteinExistence type="predicted"/>
<reference evidence="1 2" key="1">
    <citation type="submission" date="2018-01" db="EMBL/GenBank/DDBJ databases">
        <authorList>
            <person name="Gaut B.S."/>
            <person name="Morton B.R."/>
            <person name="Clegg M.T."/>
            <person name="Duvall M.R."/>
        </authorList>
    </citation>
    <scope>NUCLEOTIDE SEQUENCE [LARGE SCALE GENOMIC DNA]</scope>
    <source>
        <strain evidence="1 2">HR-AV</strain>
    </source>
</reference>
<sequence>MNSPIPTPQEYQMKLNELGIYPPKQQPDNPKESIPNYGVRPEQFGAVGNGQTNDTQAILDAISLAKSIKEPVIFSGGKTYKFLPSSVVDITGIPEFIGYATIDCTGVNTGSVKALFQIKGTAQTIATGIRITALTLSVNIGSGKDLKTSDFIYVTSNEINDNPDRPNYLRGMLVQVKSYDKATGILVPFEAFRTSIVSATLQKATYMPSFKCDKNLTYRTTENAFMDCYKVDMANVEIHGDYYNFGDATLYIGYSLARITANIFNPFASGQNTNYGIVIVDLSKVIIDNCYVVGGRHAVAGGGTYPCDYEISGGAFVVYNNSGCIDAHGNVWSIKCSDCIIYEGVVVAANYAYFSNCNILFDQGEGFTIASITLLDRSWGHYDIIDCSITSVGPTSMGAFNCKVSSLTRLYISNLRVKTDHNSTNYPFKITADIDDLEINGLNCYVQNAPSGVVNLINVYAAHTVCNRLVASGCEFRFISKNSDVILLVENCRFSGSPTYGVYFDSFRLVEVINSFMTLNGSSGAYILNCVTAIVRGTVMRNNANTVSNTANKTGAFINGQTDVVIQNNMFQTTNSPSPNVGQCFGVYCNNTKSYILQGNDARGCKGGSGSLANSFIMAGTRISQLGNVGEYPIPDFIKT</sequence>
<name>A0A2S5A0S3_9SPHI</name>
<dbReference type="OrthoDB" id="1392576at2"/>
<gene>
    <name evidence="1" type="ORF">C3K47_13145</name>
</gene>